<dbReference type="PANTHER" id="PTHR21696:SF2">
    <property type="entry name" value="PROTEIN UNC-79 HOMOLOG"/>
    <property type="match status" value="1"/>
</dbReference>
<comment type="caution">
    <text evidence="2">The sequence shown here is derived from an EMBL/GenBank/DDBJ whole genome shotgun (WGS) entry which is preliminary data.</text>
</comment>
<evidence type="ECO:0000256" key="1">
    <source>
        <dbReference type="SAM" id="SignalP"/>
    </source>
</evidence>
<sequence>MECVSHIRLLSWILLGSLAHIVTTSNNIFFAKSHGTPSINYQSIPQEASCYIADHIITIFAHFPQQYKCAFANLSSLFHAFNLCEVNYFNFFGIFKRDIANEKLLG</sequence>
<dbReference type="InterPro" id="IPR024855">
    <property type="entry name" value="UNC79"/>
</dbReference>
<organism evidence="2 3">
    <name type="scientific">Trichogramma kaykai</name>
    <dbReference type="NCBI Taxonomy" id="54128"/>
    <lineage>
        <taxon>Eukaryota</taxon>
        <taxon>Metazoa</taxon>
        <taxon>Ecdysozoa</taxon>
        <taxon>Arthropoda</taxon>
        <taxon>Hexapoda</taxon>
        <taxon>Insecta</taxon>
        <taxon>Pterygota</taxon>
        <taxon>Neoptera</taxon>
        <taxon>Endopterygota</taxon>
        <taxon>Hymenoptera</taxon>
        <taxon>Apocrita</taxon>
        <taxon>Proctotrupomorpha</taxon>
        <taxon>Chalcidoidea</taxon>
        <taxon>Trichogrammatidae</taxon>
        <taxon>Trichogramma</taxon>
    </lineage>
</organism>
<evidence type="ECO:0000313" key="2">
    <source>
        <dbReference type="EMBL" id="KAL3390878.1"/>
    </source>
</evidence>
<keyword evidence="3" id="KW-1185">Reference proteome</keyword>
<proteinExistence type="predicted"/>
<name>A0ABD2WD08_9HYME</name>
<protein>
    <recommendedName>
        <fullName evidence="4">Secreted protein</fullName>
    </recommendedName>
</protein>
<evidence type="ECO:0000313" key="3">
    <source>
        <dbReference type="Proteomes" id="UP001627154"/>
    </source>
</evidence>
<accession>A0ABD2WD08</accession>
<dbReference type="AlphaFoldDB" id="A0ABD2WD08"/>
<feature type="chain" id="PRO_5044743060" description="Secreted protein" evidence="1">
    <location>
        <begin position="25"/>
        <end position="106"/>
    </location>
</feature>
<keyword evidence="1" id="KW-0732">Signal</keyword>
<feature type="signal peptide" evidence="1">
    <location>
        <begin position="1"/>
        <end position="24"/>
    </location>
</feature>
<dbReference type="EMBL" id="JBJJXI010000114">
    <property type="protein sequence ID" value="KAL3390878.1"/>
    <property type="molecule type" value="Genomic_DNA"/>
</dbReference>
<dbReference type="PANTHER" id="PTHR21696">
    <property type="entry name" value="PROTEIN UNC-79 HOMOLOG"/>
    <property type="match status" value="1"/>
</dbReference>
<gene>
    <name evidence="2" type="ORF">TKK_014343</name>
</gene>
<evidence type="ECO:0008006" key="4">
    <source>
        <dbReference type="Google" id="ProtNLM"/>
    </source>
</evidence>
<dbReference type="Proteomes" id="UP001627154">
    <property type="component" value="Unassembled WGS sequence"/>
</dbReference>
<reference evidence="2 3" key="1">
    <citation type="journal article" date="2024" name="bioRxiv">
        <title>A reference genome for Trichogramma kaykai: A tiny desert-dwelling parasitoid wasp with competing sex-ratio distorters.</title>
        <authorList>
            <person name="Culotta J."/>
            <person name="Lindsey A.R."/>
        </authorList>
    </citation>
    <scope>NUCLEOTIDE SEQUENCE [LARGE SCALE GENOMIC DNA]</scope>
    <source>
        <strain evidence="2 3">KSX58</strain>
    </source>
</reference>